<dbReference type="SMART" id="SM00382">
    <property type="entry name" value="AAA"/>
    <property type="match status" value="1"/>
</dbReference>
<evidence type="ECO:0000313" key="2">
    <source>
        <dbReference type="EMBL" id="MDJ1170537.1"/>
    </source>
</evidence>
<evidence type="ECO:0000259" key="1">
    <source>
        <dbReference type="SMART" id="SM00382"/>
    </source>
</evidence>
<dbReference type="EMBL" id="JAQOSP010000091">
    <property type="protein sequence ID" value="MDJ1170537.1"/>
    <property type="molecule type" value="Genomic_DNA"/>
</dbReference>
<name>A0ABT7AUE8_9CYAN</name>
<feature type="domain" description="AAA+ ATPase" evidence="1">
    <location>
        <begin position="46"/>
        <end position="221"/>
    </location>
</feature>
<dbReference type="InterPro" id="IPR011704">
    <property type="entry name" value="ATPase_dyneun-rel_AAA"/>
</dbReference>
<dbReference type="PANTHER" id="PTHR42759:SF1">
    <property type="entry name" value="MAGNESIUM-CHELATASE SUBUNIT CHLD"/>
    <property type="match status" value="1"/>
</dbReference>
<dbReference type="CDD" id="cd00009">
    <property type="entry name" value="AAA"/>
    <property type="match status" value="1"/>
</dbReference>
<dbReference type="Pfam" id="PF07728">
    <property type="entry name" value="AAA_5"/>
    <property type="match status" value="1"/>
</dbReference>
<keyword evidence="3" id="KW-1185">Reference proteome</keyword>
<dbReference type="SUPFAM" id="SSF52540">
    <property type="entry name" value="P-loop containing nucleoside triphosphate hydrolases"/>
    <property type="match status" value="1"/>
</dbReference>
<dbReference type="Proteomes" id="UP001235303">
    <property type="component" value="Unassembled WGS sequence"/>
</dbReference>
<dbReference type="RefSeq" id="WP_283754296.1">
    <property type="nucleotide sequence ID" value="NZ_JAQOSP010000091.1"/>
</dbReference>
<accession>A0ABT7AUE8</accession>
<organism evidence="2 3">
    <name type="scientific">Roseofilum acuticapitatum BLCC-M154</name>
    <dbReference type="NCBI Taxonomy" id="3022444"/>
    <lineage>
        <taxon>Bacteria</taxon>
        <taxon>Bacillati</taxon>
        <taxon>Cyanobacteriota</taxon>
        <taxon>Cyanophyceae</taxon>
        <taxon>Desertifilales</taxon>
        <taxon>Desertifilaceae</taxon>
        <taxon>Roseofilum</taxon>
        <taxon>Roseofilum acuticapitatum</taxon>
    </lineage>
</organism>
<sequence length="304" mass="35561">MVQLPLNYTGDEQPQSGEWSELVQTTLYPYYPSPELIEAVNLALLLKRPLLLEGEPGCGKSRLAYALVYELSQRYKQINWKFRLWNVQSTSKAEEGFYTYDYIGRLQAAQLQQTGVKESEKNPAEVGNFLKKRALGHAFQDKDAWTVVLIDEIDKADRDFPNDLLLALEEGHYFVKPLDERWESNKEKPPIIIITSNQEKKLPRAFLRRCLYHYIELPNQEELKRILEGRFKEAPEAVVTQAIDKFLELREDMDERKVSTSELIDWFQALISYEPDKVLEKLGQKDLPYANTLLKERQERQDFL</sequence>
<dbReference type="Gene3D" id="3.40.50.300">
    <property type="entry name" value="P-loop containing nucleotide triphosphate hydrolases"/>
    <property type="match status" value="1"/>
</dbReference>
<evidence type="ECO:0000313" key="3">
    <source>
        <dbReference type="Proteomes" id="UP001235303"/>
    </source>
</evidence>
<dbReference type="PANTHER" id="PTHR42759">
    <property type="entry name" value="MOXR FAMILY PROTEIN"/>
    <property type="match status" value="1"/>
</dbReference>
<gene>
    <name evidence="2" type="ORF">PMG71_13970</name>
</gene>
<comment type="caution">
    <text evidence="2">The sequence shown here is derived from an EMBL/GenBank/DDBJ whole genome shotgun (WGS) entry which is preliminary data.</text>
</comment>
<dbReference type="InterPro" id="IPR003593">
    <property type="entry name" value="AAA+_ATPase"/>
</dbReference>
<proteinExistence type="predicted"/>
<reference evidence="2 3" key="1">
    <citation type="submission" date="2023-01" db="EMBL/GenBank/DDBJ databases">
        <title>Novel diversity within Roseofilum (Cyanobacteria; Desertifilaceae) from marine benthic mats with descriptions of four novel species.</title>
        <authorList>
            <person name="Wang Y."/>
            <person name="Berthold D.E."/>
            <person name="Hu J."/>
            <person name="Lefler F.W."/>
            <person name="Laughinghouse H.D. IV."/>
        </authorList>
    </citation>
    <scope>NUCLEOTIDE SEQUENCE [LARGE SCALE GENOMIC DNA]</scope>
    <source>
        <strain evidence="2 3">BLCC-M154</strain>
    </source>
</reference>
<dbReference type="InterPro" id="IPR050764">
    <property type="entry name" value="CbbQ/NirQ/NorQ/GpvN"/>
</dbReference>
<protein>
    <submittedName>
        <fullName evidence="2">MoxR family ATPase</fullName>
    </submittedName>
</protein>
<dbReference type="InterPro" id="IPR027417">
    <property type="entry name" value="P-loop_NTPase"/>
</dbReference>